<feature type="region of interest" description="Disordered" evidence="6">
    <location>
        <begin position="632"/>
        <end position="705"/>
    </location>
</feature>
<feature type="transmembrane region" description="Helical" evidence="7">
    <location>
        <begin position="880"/>
        <end position="902"/>
    </location>
</feature>
<dbReference type="EMBL" id="JACXYZ010000001">
    <property type="protein sequence ID" value="MBD3923358.1"/>
    <property type="molecule type" value="Genomic_DNA"/>
</dbReference>
<keyword evidence="5 7" id="KW-0472">Membrane</keyword>
<feature type="transmembrane region" description="Helical" evidence="7">
    <location>
        <begin position="183"/>
        <end position="203"/>
    </location>
</feature>
<keyword evidence="10" id="KW-1185">Reference proteome</keyword>
<keyword evidence="3 7" id="KW-0812">Transmembrane</keyword>
<feature type="compositionally biased region" description="Low complexity" evidence="6">
    <location>
        <begin position="504"/>
        <end position="514"/>
    </location>
</feature>
<dbReference type="Gene3D" id="1.20.1640.10">
    <property type="entry name" value="Multidrug efflux transporter AcrB transmembrane domain"/>
    <property type="match status" value="2"/>
</dbReference>
<feature type="transmembrane region" description="Helical" evidence="7">
    <location>
        <begin position="12"/>
        <end position="39"/>
    </location>
</feature>
<evidence type="ECO:0000313" key="10">
    <source>
        <dbReference type="Proteomes" id="UP000618818"/>
    </source>
</evidence>
<dbReference type="RefSeq" id="WP_191193236.1">
    <property type="nucleotide sequence ID" value="NZ_JACXYZ010000001.1"/>
</dbReference>
<gene>
    <name evidence="9" type="ORF">IEZ26_01885</name>
</gene>
<feature type="transmembrane region" description="Helical" evidence="7">
    <location>
        <begin position="369"/>
        <end position="389"/>
    </location>
</feature>
<feature type="transmembrane region" description="Helical" evidence="7">
    <location>
        <begin position="813"/>
        <end position="832"/>
    </location>
</feature>
<feature type="compositionally biased region" description="Low complexity" evidence="6">
    <location>
        <begin position="472"/>
        <end position="487"/>
    </location>
</feature>
<dbReference type="InterPro" id="IPR004869">
    <property type="entry name" value="MMPL_dom"/>
</dbReference>
<evidence type="ECO:0000313" key="9">
    <source>
        <dbReference type="EMBL" id="MBD3923358.1"/>
    </source>
</evidence>
<feature type="transmembrane region" description="Helical" evidence="7">
    <location>
        <begin position="923"/>
        <end position="947"/>
    </location>
</feature>
<comment type="subcellular location">
    <subcellularLocation>
        <location evidence="1">Cell membrane</location>
        <topology evidence="1">Multi-pass membrane protein</topology>
    </subcellularLocation>
</comment>
<name>A0ABR8N5B4_9ACTN</name>
<sequence length="1027" mass="108246">MARLLRSLGSWCARHGFVVIAIWALIGIGVGAAVTTFGAQTNNDLSLPGTDSQAAKDLLQERFPPQQNGVNPIVFDVSTGKLTDDDAKKAVSESVKAIAAVPHVASVTDPVSSDGQTAGLLADDGQTAFAPVLLDIGSGDLTPELAQQVVDATAPATRAGITVAAGGSVGSTLSTDDSEISEVVGIVAAMIILTLVLGSLVAMGLPIVTAVVGLAVALGVVGLLGHAVAIPSSGPTLATMIGLGVGIDYALFLITRHQENLRDGLSTVESAAQAVATSGSAIVFAGCTVVIALLSLGVAGIPLVSALGLASAIAVVAAVLVAITLLPAFLGLLGHRIAWLSLPAFMRPRSSRRAGLWARWAGVVRRHPAVVAAVSLAALVPLVIPALSLELGQEDVGATSPETTERQAYDLVTDGFGVGYNGPLQVASALDPVAAPSATYTRKYDKAQSLKADLQQKQKDLTAQKKQLQRQQQQLEAQQQSLEDQQAGLESDQASLEARADQLQGEQAGLERQAAALQAEQRRLEAEQTGLEAQASALERRARAVAGRIRSLTRELARLGLRERVLQRRIQRAEGNPVRVARLRARLVEVRERQVEVRARLRPLTAEARRLAEQARRLRSEAARLKQQADALQRRADGLQRQKTSLEQQAAELQREGDQLQQQADSLRRQGDELQQQATELQQQADDLKPQQKQAQQEQAQAEKLKQQLTDMVTTAGGDERGTDPRVVRLQKGLSATAGVVALTPPQLNKKGDVVLLSAVPETSPASDDTADLVVHVRDTVLPDTNEEGGITSHVGGYTASYVDLASLISARLLLVIGTVILLGFLLLMVAFRSLLIPLQAAITNLLSAAAAFGVLTAAFQWGWGISLLGIDTADGSVPIASYVPLMMFAGLFGLSMDYEVFLVSHVQQHHHAGEEAREAVQAALASSARITTAAALIMASVFASFILNIDPTIKQFGVGLSVAVLLAGILVVTLAPAILVLFGRAAWWLPRWLDRILPHVSIEGEPAVTSAAEPAGTSDGRASDLP</sequence>
<evidence type="ECO:0000256" key="4">
    <source>
        <dbReference type="ARBA" id="ARBA00022989"/>
    </source>
</evidence>
<comment type="caution">
    <text evidence="9">The sequence shown here is derived from an EMBL/GenBank/DDBJ whole genome shotgun (WGS) entry which is preliminary data.</text>
</comment>
<dbReference type="Gene3D" id="1.10.287.1490">
    <property type="match status" value="1"/>
</dbReference>
<feature type="compositionally biased region" description="Low complexity" evidence="6">
    <location>
        <begin position="673"/>
        <end position="700"/>
    </location>
</feature>
<evidence type="ECO:0000256" key="5">
    <source>
        <dbReference type="ARBA" id="ARBA00023136"/>
    </source>
</evidence>
<feature type="transmembrane region" description="Helical" evidence="7">
    <location>
        <begin position="959"/>
        <end position="983"/>
    </location>
</feature>
<evidence type="ECO:0000256" key="2">
    <source>
        <dbReference type="ARBA" id="ARBA00022475"/>
    </source>
</evidence>
<evidence type="ECO:0000256" key="6">
    <source>
        <dbReference type="SAM" id="MobiDB-lite"/>
    </source>
</evidence>
<feature type="transmembrane region" description="Helical" evidence="7">
    <location>
        <begin position="275"/>
        <end position="301"/>
    </location>
</feature>
<organism evidence="9 10">
    <name type="scientific">Nocardioides cavernae</name>
    <dbReference type="NCBI Taxonomy" id="1921566"/>
    <lineage>
        <taxon>Bacteria</taxon>
        <taxon>Bacillati</taxon>
        <taxon>Actinomycetota</taxon>
        <taxon>Actinomycetes</taxon>
        <taxon>Propionibacteriales</taxon>
        <taxon>Nocardioidaceae</taxon>
        <taxon>Nocardioides</taxon>
    </lineage>
</organism>
<dbReference type="SUPFAM" id="SSF82866">
    <property type="entry name" value="Multidrug efflux transporter AcrB transmembrane domain"/>
    <property type="match status" value="2"/>
</dbReference>
<dbReference type="PROSITE" id="PS50156">
    <property type="entry name" value="SSD"/>
    <property type="match status" value="2"/>
</dbReference>
<dbReference type="PANTHER" id="PTHR33406:SF13">
    <property type="entry name" value="MEMBRANE PROTEIN YDFJ"/>
    <property type="match status" value="1"/>
</dbReference>
<evidence type="ECO:0000259" key="8">
    <source>
        <dbReference type="PROSITE" id="PS50156"/>
    </source>
</evidence>
<accession>A0ABR8N5B4</accession>
<keyword evidence="2" id="KW-1003">Cell membrane</keyword>
<feature type="transmembrane region" description="Helical" evidence="7">
    <location>
        <begin position="236"/>
        <end position="254"/>
    </location>
</feature>
<keyword evidence="4 7" id="KW-1133">Transmembrane helix</keyword>
<feature type="transmembrane region" description="Helical" evidence="7">
    <location>
        <begin position="210"/>
        <end position="230"/>
    </location>
</feature>
<feature type="domain" description="SSD" evidence="8">
    <location>
        <begin position="207"/>
        <end position="332"/>
    </location>
</feature>
<proteinExistence type="predicted"/>
<evidence type="ECO:0000256" key="1">
    <source>
        <dbReference type="ARBA" id="ARBA00004651"/>
    </source>
</evidence>
<dbReference type="PANTHER" id="PTHR33406">
    <property type="entry name" value="MEMBRANE PROTEIN MJ1562-RELATED"/>
    <property type="match status" value="1"/>
</dbReference>
<dbReference type="Pfam" id="PF03176">
    <property type="entry name" value="MMPL"/>
    <property type="match status" value="2"/>
</dbReference>
<dbReference type="Gene3D" id="6.10.250.3150">
    <property type="match status" value="1"/>
</dbReference>
<dbReference type="InterPro" id="IPR000731">
    <property type="entry name" value="SSD"/>
</dbReference>
<reference evidence="9 10" key="1">
    <citation type="submission" date="2020-09" db="EMBL/GenBank/DDBJ databases">
        <title>novel species in genus Nocardioides.</title>
        <authorList>
            <person name="Zhang G."/>
        </authorList>
    </citation>
    <scope>NUCLEOTIDE SEQUENCE [LARGE SCALE GENOMIC DNA]</scope>
    <source>
        <strain evidence="9 10">KCTC 39551</strain>
    </source>
</reference>
<evidence type="ECO:0000256" key="7">
    <source>
        <dbReference type="SAM" id="Phobius"/>
    </source>
</evidence>
<protein>
    <submittedName>
        <fullName evidence="9">MMPL family transporter</fullName>
    </submittedName>
</protein>
<feature type="transmembrane region" description="Helical" evidence="7">
    <location>
        <begin position="307"/>
        <end position="333"/>
    </location>
</feature>
<feature type="transmembrane region" description="Helical" evidence="7">
    <location>
        <begin position="839"/>
        <end position="860"/>
    </location>
</feature>
<feature type="region of interest" description="Disordered" evidence="6">
    <location>
        <begin position="472"/>
        <end position="514"/>
    </location>
</feature>
<feature type="domain" description="SSD" evidence="8">
    <location>
        <begin position="813"/>
        <end position="982"/>
    </location>
</feature>
<dbReference type="Proteomes" id="UP000618818">
    <property type="component" value="Unassembled WGS sequence"/>
</dbReference>
<dbReference type="InterPro" id="IPR050545">
    <property type="entry name" value="Mycobact_MmpL"/>
</dbReference>
<evidence type="ECO:0000256" key="3">
    <source>
        <dbReference type="ARBA" id="ARBA00022692"/>
    </source>
</evidence>